<feature type="region of interest" description="Disordered" evidence="1">
    <location>
        <begin position="483"/>
        <end position="528"/>
    </location>
</feature>
<feature type="compositionally biased region" description="Polar residues" evidence="1">
    <location>
        <begin position="1"/>
        <end position="12"/>
    </location>
</feature>
<feature type="compositionally biased region" description="Basic and acidic residues" evidence="1">
    <location>
        <begin position="188"/>
        <end position="225"/>
    </location>
</feature>
<accession>K1WY13</accession>
<feature type="compositionally biased region" description="Low complexity" evidence="1">
    <location>
        <begin position="587"/>
        <end position="596"/>
    </location>
</feature>
<feature type="compositionally biased region" description="Low complexity" evidence="1">
    <location>
        <begin position="819"/>
        <end position="829"/>
    </location>
</feature>
<dbReference type="OrthoDB" id="3564649at2759"/>
<feature type="region of interest" description="Disordered" evidence="1">
    <location>
        <begin position="1039"/>
        <end position="1076"/>
    </location>
</feature>
<name>K1WY13_MARBU</name>
<feature type="compositionally biased region" description="Low complexity" evidence="1">
    <location>
        <begin position="671"/>
        <end position="683"/>
    </location>
</feature>
<gene>
    <name evidence="2" type="ORF">MBM_03688</name>
</gene>
<feature type="compositionally biased region" description="Low complexity" evidence="1">
    <location>
        <begin position="691"/>
        <end position="702"/>
    </location>
</feature>
<feature type="compositionally biased region" description="Basic and acidic residues" evidence="1">
    <location>
        <begin position="234"/>
        <end position="251"/>
    </location>
</feature>
<proteinExistence type="predicted"/>
<feature type="compositionally biased region" description="Basic and acidic residues" evidence="1">
    <location>
        <begin position="542"/>
        <end position="580"/>
    </location>
</feature>
<feature type="compositionally biased region" description="Basic and acidic residues" evidence="1">
    <location>
        <begin position="329"/>
        <end position="364"/>
    </location>
</feature>
<feature type="region of interest" description="Disordered" evidence="1">
    <location>
        <begin position="848"/>
        <end position="1005"/>
    </location>
</feature>
<dbReference type="EMBL" id="JH921434">
    <property type="protein sequence ID" value="EKD17916.1"/>
    <property type="molecule type" value="Genomic_DNA"/>
</dbReference>
<evidence type="ECO:0000313" key="2">
    <source>
        <dbReference type="EMBL" id="EKD17916.1"/>
    </source>
</evidence>
<feature type="compositionally biased region" description="Low complexity" evidence="1">
    <location>
        <begin position="756"/>
        <end position="769"/>
    </location>
</feature>
<feature type="compositionally biased region" description="Basic and acidic residues" evidence="1">
    <location>
        <begin position="162"/>
        <end position="179"/>
    </location>
</feature>
<dbReference type="InParanoid" id="K1WY13"/>
<feature type="compositionally biased region" description="Basic and acidic residues" evidence="1">
    <location>
        <begin position="957"/>
        <end position="979"/>
    </location>
</feature>
<dbReference type="HOGENOM" id="CLU_266375_0_0_1"/>
<feature type="compositionally biased region" description="Low complexity" evidence="1">
    <location>
        <begin position="1039"/>
        <end position="1051"/>
    </location>
</feature>
<evidence type="ECO:0000256" key="1">
    <source>
        <dbReference type="SAM" id="MobiDB-lite"/>
    </source>
</evidence>
<feature type="region of interest" description="Disordered" evidence="1">
    <location>
        <begin position="128"/>
        <end position="295"/>
    </location>
</feature>
<feature type="compositionally biased region" description="Basic and acidic residues" evidence="1">
    <location>
        <begin position="774"/>
        <end position="790"/>
    </location>
</feature>
<organism evidence="2 3">
    <name type="scientific">Marssonina brunnea f. sp. multigermtubi (strain MB_m1)</name>
    <name type="common">Marssonina leaf spot fungus</name>
    <dbReference type="NCBI Taxonomy" id="1072389"/>
    <lineage>
        <taxon>Eukaryota</taxon>
        <taxon>Fungi</taxon>
        <taxon>Dikarya</taxon>
        <taxon>Ascomycota</taxon>
        <taxon>Pezizomycotina</taxon>
        <taxon>Leotiomycetes</taxon>
        <taxon>Helotiales</taxon>
        <taxon>Drepanopezizaceae</taxon>
        <taxon>Drepanopeziza</taxon>
    </lineage>
</organism>
<feature type="compositionally biased region" description="Polar residues" evidence="1">
    <location>
        <begin position="885"/>
        <end position="902"/>
    </location>
</feature>
<feature type="compositionally biased region" description="Basic and acidic residues" evidence="1">
    <location>
        <begin position="848"/>
        <end position="858"/>
    </location>
</feature>
<feature type="region of interest" description="Disordered" evidence="1">
    <location>
        <begin position="308"/>
        <end position="438"/>
    </location>
</feature>
<sequence length="1244" mass="137190">MHSSGLSGSIRNRNLRDSTCDGGQCGKQQCGSGGGSSSSNAAIIMDKIDSDSGSGIDYYLGSVDRNAKLGVVRSEYVTARAGKILLKPTISRATYVRAEETGEAIAEFPAEDSTQGFLDRFGFFGGVPSTTSDSDTAHGETRQRQARERTESKLAQYSAKLESYEKAKQSRTAEKESSKASKSAARKTAYEEAKQSQIVEQERRKVSKIKTSDSETILSEKDKSKLAKYSAKIESYDKAKQSQTAERESSKASKYSARKTAYEAAKQSQVAKQEEREASKAEISQTPAEKDRVKLSKYAAKITAYERAKKIQTAERESSKASKSAARKTAHEEAKQSQQVEQEKRKASAEQEKKEASKAKHSDSETTPLFEKHKSKMAKYSAKIESYERAKQSQTAERESSKASKSAARKTAYEEAKQSQVAKHEEREAFVQTTPAEKERVKLSKYAAKIMAYEMAKQSHAAQQKEKGASRIKNAKTILVEKERLKASRDSASKTAREKARQSQVLEQEEREASKIKKGGTTLAEKDRMKVSKYAAKMMAYEEARQSQAAERENRKASRIKDWEAAQAEKEKVKRLRMEPGEEILETSTSSATSSSRSHKNKESPTLTSKAQPTGLLGWGSSVAQKALDRITLKKDDGWRTEAEGDERGAGTRAATQATSGKLTGIPEIKPSSSSPAPRSRTPVELPPKSPGKSGSEPSTSTADAPENETEERSRPVESAEAKTRWRETLQGWAGYWKRARREHDPIDTPSIKKYASSSLADSEESSFSKGGKITKEDKTSVDGKKDTEPKPSASGQAEDESEIGTQKPGRENNPRQPSESSDPSSLWSQVKSAPSDFMAWWAEALRLPDETKDEVNRQKQAAETTGERILKEASSKTEEGVPSSEKQSPETPRTSLGSSKTVWKHLSSWGRSSRQGAAYNEDSLAGESNFPAQEETSFGSTAHAHSRGQDESTDAVSEHPKQEESSKHDLASEDRETDWASPSSQYEAADAGTSETHTTKQKQAAIEAADKELFESLSPSSWGSQMMPAWLTRYLPTSATRPPSSSASSRLKAGPSKARRWQPGSFSFPGERAPTSQEQRVATALDLTLSLYSVIDQLMAEGDSHHLNVTRLQKAWDRVSSSSKVLDSSQLINKMARESDGRDRLQTYPGVVHRFSDLARSLAGVSIQIVNGEITEEMASRWLNESTKDSIEAFVQQIKKRPHFAFDEELVSEGFHWQILTDCKEILRLSRDALSKNYASVEI</sequence>
<feature type="compositionally biased region" description="Basic and acidic residues" evidence="1">
    <location>
        <begin position="631"/>
        <end position="650"/>
    </location>
</feature>
<feature type="compositionally biased region" description="Basic and acidic residues" evidence="1">
    <location>
        <begin position="411"/>
        <end position="429"/>
    </location>
</feature>
<dbReference type="Proteomes" id="UP000006753">
    <property type="component" value="Unassembled WGS sequence"/>
</dbReference>
<feature type="compositionally biased region" description="Basic and acidic residues" evidence="1">
    <location>
        <begin position="711"/>
        <end position="728"/>
    </location>
</feature>
<feature type="region of interest" description="Disordered" evidence="1">
    <location>
        <begin position="631"/>
        <end position="832"/>
    </location>
</feature>
<feature type="compositionally biased region" description="Basic and acidic residues" evidence="1">
    <location>
        <begin position="308"/>
        <end position="320"/>
    </location>
</feature>
<dbReference type="KEGG" id="mbe:MBM_03688"/>
<feature type="compositionally biased region" description="Basic and acidic residues" evidence="1">
    <location>
        <begin position="135"/>
        <end position="152"/>
    </location>
</feature>
<reference evidence="2 3" key="1">
    <citation type="journal article" date="2012" name="BMC Genomics">
        <title>Sequencing the genome of Marssonina brunnea reveals fungus-poplar co-evolution.</title>
        <authorList>
            <person name="Zhu S."/>
            <person name="Cao Y.-Z."/>
            <person name="Jiang C."/>
            <person name="Tan B.-Y."/>
            <person name="Wang Z."/>
            <person name="Feng S."/>
            <person name="Zhang L."/>
            <person name="Su X.-H."/>
            <person name="Brejova B."/>
            <person name="Vinar T."/>
            <person name="Xu M."/>
            <person name="Wang M.-X."/>
            <person name="Zhang S.-G."/>
            <person name="Huang M.-R."/>
            <person name="Wu R."/>
            <person name="Zhou Y."/>
        </authorList>
    </citation>
    <scope>NUCLEOTIDE SEQUENCE [LARGE SCALE GENOMIC DNA]</scope>
    <source>
        <strain evidence="2 3">MB_m1</strain>
    </source>
</reference>
<feature type="compositionally biased region" description="Polar residues" evidence="1">
    <location>
        <begin position="931"/>
        <end position="941"/>
    </location>
</feature>
<dbReference type="AlphaFoldDB" id="K1WY13"/>
<feature type="region of interest" description="Disordered" evidence="1">
    <location>
        <begin position="1"/>
        <end position="36"/>
    </location>
</feature>
<evidence type="ECO:0000313" key="3">
    <source>
        <dbReference type="Proteomes" id="UP000006753"/>
    </source>
</evidence>
<keyword evidence="3" id="KW-1185">Reference proteome</keyword>
<feature type="compositionally biased region" description="Basic and acidic residues" evidence="1">
    <location>
        <begin position="385"/>
        <end position="402"/>
    </location>
</feature>
<feature type="compositionally biased region" description="Basic and acidic residues" evidence="1">
    <location>
        <begin position="483"/>
        <end position="501"/>
    </location>
</feature>
<protein>
    <submittedName>
        <fullName evidence="2">Uncharacterized protein</fullName>
    </submittedName>
</protein>
<feature type="compositionally biased region" description="Basic and acidic residues" evidence="1">
    <location>
        <begin position="866"/>
        <end position="880"/>
    </location>
</feature>
<feature type="region of interest" description="Disordered" evidence="1">
    <location>
        <begin position="542"/>
        <end position="619"/>
    </location>
</feature>